<gene>
    <name evidence="2" type="ORF">UFOPK2683_01690</name>
    <name evidence="3" type="ORF">UFOPK3605_00922</name>
    <name evidence="4" type="ORF">UFOPK3897_01315</name>
    <name evidence="5" type="ORF">UFOPK4121_01228</name>
</gene>
<sequence>MMTDSGRERHRSRLRPAAASRVLAAGLAASAMFVIMTSITLDASASSQKTRTKVSRSKTLTPATQPERTRAVPLAIPRNNFAPSAPRTQTRQS</sequence>
<proteinExistence type="predicted"/>
<feature type="region of interest" description="Disordered" evidence="1">
    <location>
        <begin position="43"/>
        <end position="93"/>
    </location>
</feature>
<evidence type="ECO:0000256" key="1">
    <source>
        <dbReference type="SAM" id="MobiDB-lite"/>
    </source>
</evidence>
<protein>
    <submittedName>
        <fullName evidence="2">Unannotated protein</fullName>
    </submittedName>
</protein>
<dbReference type="EMBL" id="CAFBOF010000038">
    <property type="protein sequence ID" value="CAB4984444.1"/>
    <property type="molecule type" value="Genomic_DNA"/>
</dbReference>
<evidence type="ECO:0000313" key="5">
    <source>
        <dbReference type="EMBL" id="CAB5029547.1"/>
    </source>
</evidence>
<dbReference type="EMBL" id="CAFBPQ010000045">
    <property type="protein sequence ID" value="CAB5029547.1"/>
    <property type="molecule type" value="Genomic_DNA"/>
</dbReference>
<reference evidence="2" key="1">
    <citation type="submission" date="2020-05" db="EMBL/GenBank/DDBJ databases">
        <authorList>
            <person name="Chiriac C."/>
            <person name="Salcher M."/>
            <person name="Ghai R."/>
            <person name="Kavagutti S V."/>
        </authorList>
    </citation>
    <scope>NUCLEOTIDE SEQUENCE</scope>
</reference>
<evidence type="ECO:0000313" key="2">
    <source>
        <dbReference type="EMBL" id="CAB4737822.1"/>
    </source>
</evidence>
<dbReference type="EMBL" id="CAEZYK010000162">
    <property type="protein sequence ID" value="CAB4737822.1"/>
    <property type="molecule type" value="Genomic_DNA"/>
</dbReference>
<feature type="compositionally biased region" description="Polar residues" evidence="1">
    <location>
        <begin position="57"/>
        <end position="66"/>
    </location>
</feature>
<evidence type="ECO:0000313" key="3">
    <source>
        <dbReference type="EMBL" id="CAB4908238.1"/>
    </source>
</evidence>
<accession>A0A6J6SSG6</accession>
<evidence type="ECO:0000313" key="4">
    <source>
        <dbReference type="EMBL" id="CAB4984444.1"/>
    </source>
</evidence>
<dbReference type="AlphaFoldDB" id="A0A6J6SSG6"/>
<organism evidence="2">
    <name type="scientific">freshwater metagenome</name>
    <dbReference type="NCBI Taxonomy" id="449393"/>
    <lineage>
        <taxon>unclassified sequences</taxon>
        <taxon>metagenomes</taxon>
        <taxon>ecological metagenomes</taxon>
    </lineage>
</organism>
<name>A0A6J6SSG6_9ZZZZ</name>
<dbReference type="EMBL" id="CAFBMM010000042">
    <property type="protein sequence ID" value="CAB4908238.1"/>
    <property type="molecule type" value="Genomic_DNA"/>
</dbReference>